<dbReference type="Pfam" id="PF13768">
    <property type="entry name" value="VWA_3"/>
    <property type="match status" value="1"/>
</dbReference>
<dbReference type="InterPro" id="IPR002035">
    <property type="entry name" value="VWF_A"/>
</dbReference>
<dbReference type="PANTHER" id="PTHR45737">
    <property type="entry name" value="VON WILLEBRAND FACTOR A DOMAIN-CONTAINING PROTEIN 5A"/>
    <property type="match status" value="1"/>
</dbReference>
<protein>
    <submittedName>
        <fullName evidence="2">VWA domain-containing protein</fullName>
    </submittedName>
</protein>
<gene>
    <name evidence="2" type="ORF">ACFFH7_16380</name>
</gene>
<feature type="domain" description="VWFA" evidence="1">
    <location>
        <begin position="41"/>
        <end position="219"/>
    </location>
</feature>
<comment type="caution">
    <text evidence="2">The sequence shown here is derived from an EMBL/GenBank/DDBJ whole genome shotgun (WGS) entry which is preliminary data.</text>
</comment>
<keyword evidence="3" id="KW-1185">Reference proteome</keyword>
<evidence type="ECO:0000259" key="1">
    <source>
        <dbReference type="PROSITE" id="PS50234"/>
    </source>
</evidence>
<proteinExistence type="predicted"/>
<dbReference type="Proteomes" id="UP001589810">
    <property type="component" value="Unassembled WGS sequence"/>
</dbReference>
<reference evidence="2 3" key="1">
    <citation type="submission" date="2024-09" db="EMBL/GenBank/DDBJ databases">
        <authorList>
            <person name="Sun Q."/>
            <person name="Mori K."/>
        </authorList>
    </citation>
    <scope>NUCLEOTIDE SEQUENCE [LARGE SCALE GENOMIC DNA]</scope>
    <source>
        <strain evidence="2 3">TBRC 1432</strain>
    </source>
</reference>
<dbReference type="PROSITE" id="PS50234">
    <property type="entry name" value="VWFA"/>
    <property type="match status" value="1"/>
</dbReference>
<dbReference type="Gene3D" id="3.40.50.410">
    <property type="entry name" value="von Willebrand factor, type A domain"/>
    <property type="match status" value="1"/>
</dbReference>
<organism evidence="2 3">
    <name type="scientific">Kutzneria chonburiensis</name>
    <dbReference type="NCBI Taxonomy" id="1483604"/>
    <lineage>
        <taxon>Bacteria</taxon>
        <taxon>Bacillati</taxon>
        <taxon>Actinomycetota</taxon>
        <taxon>Actinomycetes</taxon>
        <taxon>Pseudonocardiales</taxon>
        <taxon>Pseudonocardiaceae</taxon>
        <taxon>Kutzneria</taxon>
    </lineage>
</organism>
<evidence type="ECO:0000313" key="2">
    <source>
        <dbReference type="EMBL" id="MFC0543078.1"/>
    </source>
</evidence>
<evidence type="ECO:0000313" key="3">
    <source>
        <dbReference type="Proteomes" id="UP001589810"/>
    </source>
</evidence>
<accession>A0ABV6MRZ7</accession>
<dbReference type="Gene3D" id="2.60.40.3670">
    <property type="match status" value="1"/>
</dbReference>
<dbReference type="EMBL" id="JBHLUD010000004">
    <property type="protein sequence ID" value="MFC0543078.1"/>
    <property type="molecule type" value="Genomic_DNA"/>
</dbReference>
<dbReference type="RefSeq" id="WP_273941478.1">
    <property type="nucleotide sequence ID" value="NZ_CP097263.1"/>
</dbReference>
<dbReference type="SMART" id="SM00327">
    <property type="entry name" value="VWA"/>
    <property type="match status" value="1"/>
</dbReference>
<dbReference type="Gene3D" id="1.20.120.1690">
    <property type="match status" value="1"/>
</dbReference>
<dbReference type="PANTHER" id="PTHR45737:SF6">
    <property type="entry name" value="VON WILLEBRAND FACTOR A DOMAIN-CONTAINING PROTEIN 5A"/>
    <property type="match status" value="1"/>
</dbReference>
<name>A0ABV6MRZ7_9PSEU</name>
<sequence length="462" mass="50457">MSEFFLELSQNKYLSTSDTNMHAALAVRADGVEGATVRPAAEVLVVDCSSSMDWPPTKIANARRAAAAAVDALPDGTWFALVEGTGQATMRFPDTPRLVQADEHTRRQAQAAARHLIAQGATAMSTWLTAARSLLDQHPDAVRHALLLTDGRNESESAERLHTVLDACEGQFTCDARGIGDDWEPAELERIAGVLRGTADAVLEDHDLPEEFRRLIRTATDKAIPDVRLRIVLPPFTRVAVIRQVVPTEIDLTDRVAAVKRGTVEVSTGAWGEETREYHLSLAVDLAGRPHFQDLQLGRLELVPPDDAVTVPEPVAVLGHVTEDDRLSTRIDENVLRHTVQADLGRHIKAGWIRFGEDDRAGAEAEWREAVRLATRLGNEEILRRLGRLVDIDGDDVTLKEGIRPRDGFSAVLSLASSATSGRPVTPAVTNGKPRTCPNCPALSPPGARFCQNCRYEFEVAP</sequence>
<dbReference type="SUPFAM" id="SSF53300">
    <property type="entry name" value="vWA-like"/>
    <property type="match status" value="1"/>
</dbReference>
<dbReference type="InterPro" id="IPR036465">
    <property type="entry name" value="vWFA_dom_sf"/>
</dbReference>